<feature type="signal peptide" evidence="1">
    <location>
        <begin position="1"/>
        <end position="23"/>
    </location>
</feature>
<comment type="caution">
    <text evidence="2">The sequence shown here is derived from an EMBL/GenBank/DDBJ whole genome shotgun (WGS) entry which is preliminary data.</text>
</comment>
<dbReference type="Proteomes" id="UP000585681">
    <property type="component" value="Unassembled WGS sequence"/>
</dbReference>
<evidence type="ECO:0000313" key="3">
    <source>
        <dbReference type="Proteomes" id="UP000585681"/>
    </source>
</evidence>
<dbReference type="Gene3D" id="1.10.530.10">
    <property type="match status" value="1"/>
</dbReference>
<organism evidence="2 3">
    <name type="scientific">Actibacterium naphthalenivorans</name>
    <dbReference type="NCBI Taxonomy" id="1614693"/>
    <lineage>
        <taxon>Bacteria</taxon>
        <taxon>Pseudomonadati</taxon>
        <taxon>Pseudomonadota</taxon>
        <taxon>Alphaproteobacteria</taxon>
        <taxon>Rhodobacterales</taxon>
        <taxon>Roseobacteraceae</taxon>
        <taxon>Actibacterium</taxon>
    </lineage>
</organism>
<keyword evidence="1" id="KW-0732">Signal</keyword>
<protein>
    <submittedName>
        <fullName evidence="2">Uncharacterized protein</fullName>
    </submittedName>
</protein>
<dbReference type="AlphaFoldDB" id="A0A840C5G8"/>
<dbReference type="RefSeq" id="WP_082386557.1">
    <property type="nucleotide sequence ID" value="NZ_JACIEQ010000001.1"/>
</dbReference>
<feature type="chain" id="PRO_5032365319" evidence="1">
    <location>
        <begin position="24"/>
        <end position="237"/>
    </location>
</feature>
<dbReference type="InterPro" id="IPR023346">
    <property type="entry name" value="Lysozyme-like_dom_sf"/>
</dbReference>
<evidence type="ECO:0000313" key="2">
    <source>
        <dbReference type="EMBL" id="MBB4020310.1"/>
    </source>
</evidence>
<reference evidence="2" key="1">
    <citation type="submission" date="2020-08" db="EMBL/GenBank/DDBJ databases">
        <title>Genomic Encyclopedia of Type Strains, Phase IV (KMG-IV): sequencing the most valuable type-strain genomes for metagenomic binning, comparative biology and taxonomic classification.</title>
        <authorList>
            <person name="Goeker M."/>
        </authorList>
    </citation>
    <scope>NUCLEOTIDE SEQUENCE [LARGE SCALE GENOMIC DNA]</scope>
    <source>
        <strain evidence="2">DSM 105040</strain>
    </source>
</reference>
<gene>
    <name evidence="2" type="ORF">GGR17_000101</name>
</gene>
<name>A0A840C5G8_9RHOB</name>
<dbReference type="EMBL" id="JACIEQ010000001">
    <property type="protein sequence ID" value="MBB4020310.1"/>
    <property type="molecule type" value="Genomic_DNA"/>
</dbReference>
<proteinExistence type="predicted"/>
<evidence type="ECO:0000256" key="1">
    <source>
        <dbReference type="SAM" id="SignalP"/>
    </source>
</evidence>
<accession>A0A840C5G8</accession>
<sequence length="237" mass="25837">MKARGATAALCLSAIFAAQQAPAETFSLAGHGRMQGGDISFALLPDAPQNRIHLDQSMRKRAGAVRMRDIPLGTGSGPAAYLKHLIGWTEAGRKGYDAVQLGARKPPGKPPTHMTIGEIYQWIRETPGQPHAIGRYQFIPPTLKRLVREAGLTPGTVFSSQVQDLLADILLEDAGYGAFLAGRIGRHRFMENLAGIWAGFPTSTGRSYYHGHAGNRAVITWHEFDAHMRKIFPSERG</sequence>
<dbReference type="SUPFAM" id="SSF53955">
    <property type="entry name" value="Lysozyme-like"/>
    <property type="match status" value="1"/>
</dbReference>
<keyword evidence="3" id="KW-1185">Reference proteome</keyword>